<comment type="similarity">
    <text evidence="3 14">Belongs to the glycosyltransferase group 1 family. Glycosyltransferase 4 subfamily.</text>
</comment>
<dbReference type="EMBL" id="VUJU01001646">
    <property type="protein sequence ID" value="KAF0764396.1"/>
    <property type="molecule type" value="Genomic_DNA"/>
</dbReference>
<gene>
    <name evidence="17" type="ORF">FWK35_00010892</name>
</gene>
<feature type="transmembrane region" description="Helical" evidence="14">
    <location>
        <begin position="355"/>
        <end position="377"/>
    </location>
</feature>
<feature type="domain" description="ALG11 mannosyltransferase N-terminal" evidence="16">
    <location>
        <begin position="199"/>
        <end position="395"/>
    </location>
</feature>
<dbReference type="GO" id="GO:0043066">
    <property type="term" value="P:negative regulation of apoptotic process"/>
    <property type="evidence" value="ECO:0007669"/>
    <property type="project" value="InterPro"/>
</dbReference>
<keyword evidence="10 14" id="KW-1133">Transmembrane helix</keyword>
<dbReference type="UniPathway" id="UPA00378"/>
<dbReference type="GO" id="GO:0005789">
    <property type="term" value="C:endoplasmic reticulum membrane"/>
    <property type="evidence" value="ECO:0007669"/>
    <property type="project" value="UniProtKB-SubCell"/>
</dbReference>
<evidence type="ECO:0000256" key="2">
    <source>
        <dbReference type="ARBA" id="ARBA00004922"/>
    </source>
</evidence>
<dbReference type="InterPro" id="IPR031814">
    <property type="entry name" value="ALG11_N"/>
</dbReference>
<dbReference type="GO" id="GO:0004377">
    <property type="term" value="F:GDP-Man:Man(3)GlcNAc(2)-PP-Dol alpha-1,2-mannosyltransferase activity"/>
    <property type="evidence" value="ECO:0007669"/>
    <property type="project" value="UniProtKB-UniRule"/>
</dbReference>
<keyword evidence="7 14" id="KW-0808">Transferase</keyword>
<dbReference type="InterPro" id="IPR024135">
    <property type="entry name" value="LAMTOR5"/>
</dbReference>
<evidence type="ECO:0000256" key="8">
    <source>
        <dbReference type="ARBA" id="ARBA00022692"/>
    </source>
</evidence>
<comment type="function">
    <text evidence="13">GDP-Man:Man(3)GlcNAc(2)-PP-Dol alpha-1,2-mannosyltransferase that operates in the biosynthetic pathway of dolichol-linked oligosaccharides, the glycan precursors employed in protein asparagine (N)-glycosylation. The assembly of dolichol-linked oligosaccharides begins on the cytosolic side of the endoplasmic reticulum membrane and finishes in its lumen. The sequential addition of sugars to dolichol pyrophosphate produces dolichol-linked oligosaccharides containing fourteen sugars, including two GlcNAcs, nine mannoses and three glucoses. Once assembled, the oligosaccharide is transferred from the lipid to nascent proteins by oligosaccharyltransferases. Catalyzes, on the cytoplasmic face of the endoplasmic reticulum, the addition of the fourth and fifth mannose residues to the dolichol-linked oligosaccharide chain, to produce Man(5)GlcNAc(2)-PP-dolichol core oligosaccharide. Man(5)GlcNAc(2)-PP-dolichol is a substrate for ALG3, the following enzyme in the biosynthetic pathway.</text>
</comment>
<dbReference type="GO" id="GO:0071986">
    <property type="term" value="C:Ragulator complex"/>
    <property type="evidence" value="ECO:0007669"/>
    <property type="project" value="InterPro"/>
</dbReference>
<dbReference type="CDD" id="cd03806">
    <property type="entry name" value="GT4_ALG11-like"/>
    <property type="match status" value="1"/>
</dbReference>
<comment type="pathway">
    <text evidence="2 14">Protein modification; protein glycosylation.</text>
</comment>
<keyword evidence="6 14" id="KW-0328">Glycosyltransferase</keyword>
<dbReference type="Pfam" id="PF16672">
    <property type="entry name" value="LAMTOR5"/>
    <property type="match status" value="1"/>
</dbReference>
<dbReference type="Pfam" id="PF15924">
    <property type="entry name" value="ALG11_N"/>
    <property type="match status" value="1"/>
</dbReference>
<evidence type="ECO:0000256" key="14">
    <source>
        <dbReference type="RuleBase" id="RU367051"/>
    </source>
</evidence>
<evidence type="ECO:0000256" key="5">
    <source>
        <dbReference type="ARBA" id="ARBA00022018"/>
    </source>
</evidence>
<evidence type="ECO:0000256" key="1">
    <source>
        <dbReference type="ARBA" id="ARBA00004389"/>
    </source>
</evidence>
<evidence type="ECO:0000313" key="17">
    <source>
        <dbReference type="EMBL" id="KAF0764396.1"/>
    </source>
</evidence>
<evidence type="ECO:0000256" key="4">
    <source>
        <dbReference type="ARBA" id="ARBA00012645"/>
    </source>
</evidence>
<evidence type="ECO:0000259" key="15">
    <source>
        <dbReference type="Pfam" id="PF00534"/>
    </source>
</evidence>
<proteinExistence type="inferred from homology"/>
<feature type="domain" description="Glycosyl transferase family 1" evidence="15">
    <location>
        <begin position="423"/>
        <end position="583"/>
    </location>
</feature>
<dbReference type="Gene3D" id="3.30.450.30">
    <property type="entry name" value="Dynein light chain 2a, cytoplasmic"/>
    <property type="match status" value="1"/>
</dbReference>
<dbReference type="InterPro" id="IPR001296">
    <property type="entry name" value="Glyco_trans_1"/>
</dbReference>
<dbReference type="GO" id="GO:0006487">
    <property type="term" value="P:protein N-linked glycosylation"/>
    <property type="evidence" value="ECO:0007669"/>
    <property type="project" value="TreeGrafter"/>
</dbReference>
<accession>A0A6G0Z1F6</accession>
<comment type="subcellular location">
    <subcellularLocation>
        <location evidence="1">Endoplasmic reticulum membrane</location>
        <topology evidence="1">Single-pass membrane protein</topology>
    </subcellularLocation>
</comment>
<organism evidence="17 18">
    <name type="scientific">Aphis craccivora</name>
    <name type="common">Cowpea aphid</name>
    <dbReference type="NCBI Taxonomy" id="307492"/>
    <lineage>
        <taxon>Eukaryota</taxon>
        <taxon>Metazoa</taxon>
        <taxon>Ecdysozoa</taxon>
        <taxon>Arthropoda</taxon>
        <taxon>Hexapoda</taxon>
        <taxon>Insecta</taxon>
        <taxon>Pterygota</taxon>
        <taxon>Neoptera</taxon>
        <taxon>Paraneoptera</taxon>
        <taxon>Hemiptera</taxon>
        <taxon>Sternorrhyncha</taxon>
        <taxon>Aphidomorpha</taxon>
        <taxon>Aphidoidea</taxon>
        <taxon>Aphididae</taxon>
        <taxon>Aphidini</taxon>
        <taxon>Aphis</taxon>
        <taxon>Aphis</taxon>
    </lineage>
</organism>
<dbReference type="SUPFAM" id="SSF53756">
    <property type="entry name" value="UDP-Glycosyltransferase/glycogen phosphorylase"/>
    <property type="match status" value="1"/>
</dbReference>
<evidence type="ECO:0000256" key="11">
    <source>
        <dbReference type="ARBA" id="ARBA00023136"/>
    </source>
</evidence>
<evidence type="ECO:0000259" key="16">
    <source>
        <dbReference type="Pfam" id="PF15924"/>
    </source>
</evidence>
<comment type="catalytic activity">
    <reaction evidence="12 14">
        <text>an alpha-D-Man-(1-&gt;3)-[alpha-D-Man-(1-&gt;6)]-beta-D-Man-(1-&gt;4)-beta-D-GlcNAc-(1-&gt;4)-alpha-D-GlcNAc-diphospho-di-trans,poly-cis-dolichol + 2 GDP-alpha-D-mannose = an alpha-D-Man-(1-&gt;2)-alpha-D-Man-(1-&gt;2)-alpha-D-Man-(1-&gt;3)-[alpha-D-Man-(1-&gt;6)]-beta-D-Man-(1-&gt;4)-beta-D-GlcNAc-(1-&gt;4)-alpha-D-GlcNAc-diphospho-di-trans,poly-cis-dolichol + 2 GDP + 2 H(+)</text>
        <dbReference type="Rhea" id="RHEA:29523"/>
        <dbReference type="Rhea" id="RHEA-COMP:19515"/>
        <dbReference type="Rhea" id="RHEA-COMP:19516"/>
        <dbReference type="ChEBI" id="CHEBI:15378"/>
        <dbReference type="ChEBI" id="CHEBI:57527"/>
        <dbReference type="ChEBI" id="CHEBI:58189"/>
        <dbReference type="ChEBI" id="CHEBI:132511"/>
        <dbReference type="ChEBI" id="CHEBI:132515"/>
        <dbReference type="EC" id="2.4.1.131"/>
    </reaction>
    <physiologicalReaction direction="left-to-right" evidence="12 14">
        <dbReference type="Rhea" id="RHEA:29524"/>
    </physiologicalReaction>
</comment>
<evidence type="ECO:0000256" key="7">
    <source>
        <dbReference type="ARBA" id="ARBA00022679"/>
    </source>
</evidence>
<evidence type="ECO:0000256" key="12">
    <source>
        <dbReference type="ARBA" id="ARBA00045065"/>
    </source>
</evidence>
<comment type="caution">
    <text evidence="17">The sequence shown here is derived from an EMBL/GenBank/DDBJ whole genome shotgun (WGS) entry which is preliminary data.</text>
</comment>
<dbReference type="Gene3D" id="3.40.50.2000">
    <property type="entry name" value="Glycogen Phosphorylase B"/>
    <property type="match status" value="1"/>
</dbReference>
<dbReference type="EC" id="2.4.1.131" evidence="4 14"/>
<evidence type="ECO:0000256" key="9">
    <source>
        <dbReference type="ARBA" id="ARBA00022824"/>
    </source>
</evidence>
<protein>
    <recommendedName>
        <fullName evidence="5 14">GDP-Man:Man(3)GlcNAc(2)-PP-Dol alpha-1,2-mannosyltransferase</fullName>
        <ecNumber evidence="4 14">2.4.1.131</ecNumber>
    </recommendedName>
</protein>
<evidence type="ECO:0000256" key="10">
    <source>
        <dbReference type="ARBA" id="ARBA00022989"/>
    </source>
</evidence>
<reference evidence="17 18" key="1">
    <citation type="submission" date="2019-08" db="EMBL/GenBank/DDBJ databases">
        <title>Whole genome of Aphis craccivora.</title>
        <authorList>
            <person name="Voronova N.V."/>
            <person name="Shulinski R.S."/>
            <person name="Bandarenka Y.V."/>
            <person name="Zhorov D.G."/>
            <person name="Warner D."/>
        </authorList>
    </citation>
    <scope>NUCLEOTIDE SEQUENCE [LARGE SCALE GENOMIC DNA]</scope>
    <source>
        <strain evidence="17">180601</strain>
        <tissue evidence="17">Whole Body</tissue>
    </source>
</reference>
<feature type="transmembrane region" description="Helical" evidence="14">
    <location>
        <begin position="311"/>
        <end position="334"/>
    </location>
</feature>
<keyword evidence="18" id="KW-1185">Reference proteome</keyword>
<evidence type="ECO:0000313" key="18">
    <source>
        <dbReference type="Proteomes" id="UP000478052"/>
    </source>
</evidence>
<dbReference type="Proteomes" id="UP000478052">
    <property type="component" value="Unassembled WGS sequence"/>
</dbReference>
<dbReference type="Pfam" id="PF00534">
    <property type="entry name" value="Glycos_transf_1"/>
    <property type="match status" value="1"/>
</dbReference>
<evidence type="ECO:0000256" key="6">
    <source>
        <dbReference type="ARBA" id="ARBA00022676"/>
    </source>
</evidence>
<evidence type="ECO:0000256" key="3">
    <source>
        <dbReference type="ARBA" id="ARBA00009481"/>
    </source>
</evidence>
<keyword evidence="8 14" id="KW-0812">Transmembrane</keyword>
<dbReference type="AlphaFoldDB" id="A0A6G0Z1F6"/>
<dbReference type="InterPro" id="IPR038013">
    <property type="entry name" value="ALG11"/>
</dbReference>
<dbReference type="OrthoDB" id="2276068at2759"/>
<dbReference type="PANTHER" id="PTHR45919">
    <property type="entry name" value="GDP-MAN:MAN(3)GLCNAC(2)-PP-DOL ALPHA-1,2-MANNOSYLTRANSFERASE"/>
    <property type="match status" value="1"/>
</dbReference>
<keyword evidence="9 14" id="KW-0256">Endoplasmic reticulum</keyword>
<keyword evidence="11 14" id="KW-0472">Membrane</keyword>
<sequence length="647" mass="73987">MIIVTVILVKRLINYTAFLRWRCYKTLEMEKHVLEEVSKLQSEQNVLGVLVSDTKGLCIFSSGEVTPGISGHVTFIANQLSKLDKHDLYPTIVLKSDNKTRSVAKCMDLSEQSLGKVVFWKCNIKKCQRKEQELNLSENTVINWNNYLHEVCAMAIENKPQGKIFGPGKIVEIDEMVVSIAGLRWHYVSKKRTFPTQFSIAFFHPYCNAGGGGERVLWCAVNAVNTVYPKVKIVIYTGDLEVSPVEIIKRAKQRFNITLPNNLEFVYLHRRKWVEAENYPYFTLLGQSLGSIILGFEALRLFQPDIYIDTMGYAFTLPLFSLICGCKVSCYVHYPTISSDMINKVIQQKGKRRTISYIKLIYYQLFAKLYGLVGWFADSIMVNSSWTEDHINTLWKRSLSTYKVYPPCDTSDLQCLPLERDKTKSVKIISLAQFRPEKDHPLQLKAMYHLRQIVNEHLWENIELVFVGSTRNQEDEMRVVDMMDLCKHLSLENNVRFKVNISYDELKNELSEGLIGLHAMWNEHFGIGVVECMAAGLIMIAHRSGGPLMDIIIEDGAGQNGFLASNEIEYAHAIHKALLLSDTQKLSLQKAARGSVNRFSNQQFHDNFLRAIQPLVLFTSLCHRDLWDVDTIDAYHRSTRQAGRASA</sequence>
<name>A0A6G0Z1F6_APHCR</name>
<evidence type="ECO:0000256" key="13">
    <source>
        <dbReference type="ARBA" id="ARBA00045128"/>
    </source>
</evidence>
<dbReference type="PANTHER" id="PTHR45919:SF1">
    <property type="entry name" value="GDP-MAN:MAN(3)GLCNAC(2)-PP-DOL ALPHA-1,2-MANNOSYLTRANSFERASE"/>
    <property type="match status" value="1"/>
</dbReference>